<feature type="transmembrane region" description="Helical" evidence="7">
    <location>
        <begin position="143"/>
        <end position="164"/>
    </location>
</feature>
<keyword evidence="10" id="KW-1185">Reference proteome</keyword>
<organism evidence="9 10">
    <name type="scientific">Clostridium malenominatum</name>
    <dbReference type="NCBI Taxonomy" id="1539"/>
    <lineage>
        <taxon>Bacteria</taxon>
        <taxon>Bacillati</taxon>
        <taxon>Bacillota</taxon>
        <taxon>Clostridia</taxon>
        <taxon>Eubacteriales</taxon>
        <taxon>Clostridiaceae</taxon>
        <taxon>Clostridium</taxon>
    </lineage>
</organism>
<keyword evidence="3" id="KW-1003">Cell membrane</keyword>
<feature type="domain" description="4Fe-4S ferredoxin-type" evidence="8">
    <location>
        <begin position="180"/>
        <end position="208"/>
    </location>
</feature>
<evidence type="ECO:0000313" key="9">
    <source>
        <dbReference type="EMBL" id="GAA0727201.1"/>
    </source>
</evidence>
<dbReference type="EMBL" id="BAAACF010000003">
    <property type="protein sequence ID" value="GAA0727201.1"/>
    <property type="molecule type" value="Genomic_DNA"/>
</dbReference>
<evidence type="ECO:0000256" key="7">
    <source>
        <dbReference type="SAM" id="Phobius"/>
    </source>
</evidence>
<dbReference type="InterPro" id="IPR017896">
    <property type="entry name" value="4Fe4S_Fe-S-bd"/>
</dbReference>
<keyword evidence="5 7" id="KW-1133">Transmembrane helix</keyword>
<protein>
    <recommendedName>
        <fullName evidence="8">4Fe-4S ferredoxin-type domain-containing protein</fullName>
    </recommendedName>
</protein>
<evidence type="ECO:0000256" key="6">
    <source>
        <dbReference type="ARBA" id="ARBA00023136"/>
    </source>
</evidence>
<dbReference type="Gene3D" id="3.30.70.20">
    <property type="match status" value="1"/>
</dbReference>
<dbReference type="Proteomes" id="UP001500339">
    <property type="component" value="Unassembled WGS sequence"/>
</dbReference>
<sequence>MKIKEFIHKNKLLVFVAVVYILLLIFSPTKALGGFKSSLYYFKEMLTIMPVIFILTALIEAWVPRQVIINSFGKDSGIKGAVLSFIFGSFSAGPIYAAFPVCKTLINKGASIGNVVIILSSWAVVKIPMLANEAKFLGPKFMMIRWILTTMSIFIMAYFMNFIIREEDMPQEENSLGEKQIVRIKEEYCMGCGICIRLSPNNFEIIQKKAKLKEEASLKKIENIEGIMEKCPAKAISFH</sequence>
<dbReference type="PROSITE" id="PS51379">
    <property type="entry name" value="4FE4S_FER_2"/>
    <property type="match status" value="1"/>
</dbReference>
<proteinExistence type="inferred from homology"/>
<comment type="subcellular location">
    <subcellularLocation>
        <location evidence="1">Cell membrane</location>
        <topology evidence="1">Multi-pass membrane protein</topology>
    </subcellularLocation>
</comment>
<keyword evidence="6 7" id="KW-0472">Membrane</keyword>
<reference evidence="10" key="1">
    <citation type="journal article" date="2019" name="Int. J. Syst. Evol. Microbiol.">
        <title>The Global Catalogue of Microorganisms (GCM) 10K type strain sequencing project: providing services to taxonomists for standard genome sequencing and annotation.</title>
        <authorList>
            <consortium name="The Broad Institute Genomics Platform"/>
            <consortium name="The Broad Institute Genome Sequencing Center for Infectious Disease"/>
            <person name="Wu L."/>
            <person name="Ma J."/>
        </authorList>
    </citation>
    <scope>NUCLEOTIDE SEQUENCE [LARGE SCALE GENOMIC DNA]</scope>
    <source>
        <strain evidence="10">JCM 1405</strain>
    </source>
</reference>
<feature type="transmembrane region" description="Helical" evidence="7">
    <location>
        <begin position="80"/>
        <end position="99"/>
    </location>
</feature>
<evidence type="ECO:0000313" key="10">
    <source>
        <dbReference type="Proteomes" id="UP001500339"/>
    </source>
</evidence>
<dbReference type="InterPro" id="IPR005524">
    <property type="entry name" value="DUF318"/>
</dbReference>
<gene>
    <name evidence="9" type="ORF">GCM10008905_24520</name>
</gene>
<evidence type="ECO:0000256" key="3">
    <source>
        <dbReference type="ARBA" id="ARBA00022475"/>
    </source>
</evidence>
<comment type="similarity">
    <text evidence="2">Belongs to the UPF0718 family.</text>
</comment>
<dbReference type="SUPFAM" id="SSF54862">
    <property type="entry name" value="4Fe-4S ferredoxins"/>
    <property type="match status" value="1"/>
</dbReference>
<feature type="transmembrane region" description="Helical" evidence="7">
    <location>
        <begin position="39"/>
        <end position="59"/>
    </location>
</feature>
<name>A0ABP3UBI4_9CLOT</name>
<dbReference type="RefSeq" id="WP_343770093.1">
    <property type="nucleotide sequence ID" value="NZ_BAAACF010000003.1"/>
</dbReference>
<keyword evidence="4 7" id="KW-0812">Transmembrane</keyword>
<feature type="transmembrane region" description="Helical" evidence="7">
    <location>
        <begin position="12"/>
        <end position="33"/>
    </location>
</feature>
<evidence type="ECO:0000256" key="2">
    <source>
        <dbReference type="ARBA" id="ARBA00006386"/>
    </source>
</evidence>
<comment type="caution">
    <text evidence="9">The sequence shown here is derived from an EMBL/GenBank/DDBJ whole genome shotgun (WGS) entry which is preliminary data.</text>
</comment>
<evidence type="ECO:0000259" key="8">
    <source>
        <dbReference type="PROSITE" id="PS51379"/>
    </source>
</evidence>
<accession>A0ABP3UBI4</accession>
<dbReference type="Pfam" id="PF03773">
    <property type="entry name" value="ArsP_1"/>
    <property type="match status" value="1"/>
</dbReference>
<evidence type="ECO:0000256" key="5">
    <source>
        <dbReference type="ARBA" id="ARBA00022989"/>
    </source>
</evidence>
<evidence type="ECO:0000256" key="4">
    <source>
        <dbReference type="ARBA" id="ARBA00022692"/>
    </source>
</evidence>
<evidence type="ECO:0000256" key="1">
    <source>
        <dbReference type="ARBA" id="ARBA00004651"/>
    </source>
</evidence>